<reference evidence="4" key="1">
    <citation type="journal article" date="2019" name="Int. J. Syst. Evol. Microbiol.">
        <title>The Global Catalogue of Microorganisms (GCM) 10K type strain sequencing project: providing services to taxonomists for standard genome sequencing and annotation.</title>
        <authorList>
            <consortium name="The Broad Institute Genomics Platform"/>
            <consortium name="The Broad Institute Genome Sequencing Center for Infectious Disease"/>
            <person name="Wu L."/>
            <person name="Ma J."/>
        </authorList>
    </citation>
    <scope>NUCLEOTIDE SEQUENCE [LARGE SCALE GENOMIC DNA]</scope>
    <source>
        <strain evidence="4">CECT 8570</strain>
    </source>
</reference>
<evidence type="ECO:0000313" key="3">
    <source>
        <dbReference type="EMBL" id="MFC4362253.1"/>
    </source>
</evidence>
<accession>A0ABV8V512</accession>
<feature type="transmembrane region" description="Helical" evidence="2">
    <location>
        <begin position="30"/>
        <end position="48"/>
    </location>
</feature>
<evidence type="ECO:0000256" key="1">
    <source>
        <dbReference type="SAM" id="MobiDB-lite"/>
    </source>
</evidence>
<name>A0ABV8V512_9GAMM</name>
<sequence length="77" mass="8186">MKAWFILLIGLISSWHFLDLNSDSRFYNLFLPMVFFLFLIFTVIKIAMKIGPEGGGSGGGSDGGFGDFGGGDCGGGD</sequence>
<feature type="region of interest" description="Disordered" evidence="1">
    <location>
        <begin position="56"/>
        <end position="77"/>
    </location>
</feature>
<dbReference type="EMBL" id="JBHSCX010000005">
    <property type="protein sequence ID" value="MFC4362253.1"/>
    <property type="molecule type" value="Genomic_DNA"/>
</dbReference>
<keyword evidence="2" id="KW-0812">Transmembrane</keyword>
<gene>
    <name evidence="3" type="ORF">ACFOX3_08065</name>
</gene>
<organism evidence="3 4">
    <name type="scientific">Simiduia curdlanivorans</name>
    <dbReference type="NCBI Taxonomy" id="1492769"/>
    <lineage>
        <taxon>Bacteria</taxon>
        <taxon>Pseudomonadati</taxon>
        <taxon>Pseudomonadota</taxon>
        <taxon>Gammaproteobacteria</taxon>
        <taxon>Cellvibrionales</taxon>
        <taxon>Cellvibrionaceae</taxon>
        <taxon>Simiduia</taxon>
    </lineage>
</organism>
<comment type="caution">
    <text evidence="3">The sequence shown here is derived from an EMBL/GenBank/DDBJ whole genome shotgun (WGS) entry which is preliminary data.</text>
</comment>
<keyword evidence="4" id="KW-1185">Reference proteome</keyword>
<keyword evidence="2" id="KW-0472">Membrane</keyword>
<protein>
    <recommendedName>
        <fullName evidence="5">Glycine-rich protein</fullName>
    </recommendedName>
</protein>
<keyword evidence="2" id="KW-1133">Transmembrane helix</keyword>
<evidence type="ECO:0000313" key="4">
    <source>
        <dbReference type="Proteomes" id="UP001595840"/>
    </source>
</evidence>
<proteinExistence type="predicted"/>
<evidence type="ECO:0000256" key="2">
    <source>
        <dbReference type="SAM" id="Phobius"/>
    </source>
</evidence>
<evidence type="ECO:0008006" key="5">
    <source>
        <dbReference type="Google" id="ProtNLM"/>
    </source>
</evidence>
<dbReference type="RefSeq" id="WP_290265524.1">
    <property type="nucleotide sequence ID" value="NZ_JAUFQG010000006.1"/>
</dbReference>
<dbReference type="Proteomes" id="UP001595840">
    <property type="component" value="Unassembled WGS sequence"/>
</dbReference>